<evidence type="ECO:0000256" key="3">
    <source>
        <dbReference type="RuleBase" id="RU000363"/>
    </source>
</evidence>
<dbReference type="EMBL" id="JACHWU010000002">
    <property type="protein sequence ID" value="MBB3050793.1"/>
    <property type="molecule type" value="Genomic_DNA"/>
</dbReference>
<dbReference type="SUPFAM" id="SSF51735">
    <property type="entry name" value="NAD(P)-binding Rossmann-fold domains"/>
    <property type="match status" value="1"/>
</dbReference>
<accession>A0A839S0E1</accession>
<dbReference type="CDD" id="cd05233">
    <property type="entry name" value="SDR_c"/>
    <property type="match status" value="1"/>
</dbReference>
<dbReference type="Gene3D" id="3.40.50.720">
    <property type="entry name" value="NAD(P)-binding Rossmann-like Domain"/>
    <property type="match status" value="1"/>
</dbReference>
<evidence type="ECO:0000313" key="4">
    <source>
        <dbReference type="EMBL" id="MBB3050793.1"/>
    </source>
</evidence>
<evidence type="ECO:0000256" key="1">
    <source>
        <dbReference type="ARBA" id="ARBA00006484"/>
    </source>
</evidence>
<proteinExistence type="inferred from homology"/>
<dbReference type="AlphaFoldDB" id="A0A839S0E1"/>
<dbReference type="InterPro" id="IPR002347">
    <property type="entry name" value="SDR_fam"/>
</dbReference>
<reference evidence="4 5" key="1">
    <citation type="submission" date="2020-08" db="EMBL/GenBank/DDBJ databases">
        <title>Genomic Encyclopedia of Type Strains, Phase III (KMG-III): the genomes of soil and plant-associated and newly described type strains.</title>
        <authorList>
            <person name="Whitman W."/>
        </authorList>
    </citation>
    <scope>NUCLEOTIDE SEQUENCE [LARGE SCALE GENOMIC DNA]</scope>
    <source>
        <strain evidence="4 5">CECT 8577</strain>
    </source>
</reference>
<dbReference type="InterPro" id="IPR020904">
    <property type="entry name" value="Sc_DH/Rdtase_CS"/>
</dbReference>
<dbReference type="PRINTS" id="PR00081">
    <property type="entry name" value="GDHRDH"/>
</dbReference>
<dbReference type="PANTHER" id="PTHR44196:SF1">
    <property type="entry name" value="DEHYDROGENASE_REDUCTASE SDR FAMILY MEMBER 7B"/>
    <property type="match status" value="1"/>
</dbReference>
<evidence type="ECO:0000313" key="5">
    <source>
        <dbReference type="Proteomes" id="UP000550714"/>
    </source>
</evidence>
<comment type="caution">
    <text evidence="4">The sequence shown here is derived from an EMBL/GenBank/DDBJ whole genome shotgun (WGS) entry which is preliminary data.</text>
</comment>
<dbReference type="GO" id="GO:0016491">
    <property type="term" value="F:oxidoreductase activity"/>
    <property type="evidence" value="ECO:0007669"/>
    <property type="project" value="UniProtKB-KW"/>
</dbReference>
<keyword evidence="5" id="KW-1185">Reference proteome</keyword>
<dbReference type="Proteomes" id="UP000550714">
    <property type="component" value="Unassembled WGS sequence"/>
</dbReference>
<evidence type="ECO:0000256" key="2">
    <source>
        <dbReference type="ARBA" id="ARBA00023002"/>
    </source>
</evidence>
<dbReference type="PANTHER" id="PTHR44196">
    <property type="entry name" value="DEHYDROGENASE/REDUCTASE SDR FAMILY MEMBER 7B"/>
    <property type="match status" value="1"/>
</dbReference>
<dbReference type="GO" id="GO:0016020">
    <property type="term" value="C:membrane"/>
    <property type="evidence" value="ECO:0007669"/>
    <property type="project" value="TreeGrafter"/>
</dbReference>
<dbReference type="Pfam" id="PF00106">
    <property type="entry name" value="adh_short"/>
    <property type="match status" value="1"/>
</dbReference>
<organism evidence="4 5">
    <name type="scientific">Prauserella isguenensis</name>
    <dbReference type="NCBI Taxonomy" id="1470180"/>
    <lineage>
        <taxon>Bacteria</taxon>
        <taxon>Bacillati</taxon>
        <taxon>Actinomycetota</taxon>
        <taxon>Actinomycetes</taxon>
        <taxon>Pseudonocardiales</taxon>
        <taxon>Pseudonocardiaceae</taxon>
        <taxon>Prauserella</taxon>
    </lineage>
</organism>
<dbReference type="PRINTS" id="PR00080">
    <property type="entry name" value="SDRFAMILY"/>
</dbReference>
<keyword evidence="2" id="KW-0560">Oxidoreductase</keyword>
<name>A0A839S0E1_9PSEU</name>
<dbReference type="PROSITE" id="PS00061">
    <property type="entry name" value="ADH_SHORT"/>
    <property type="match status" value="1"/>
</dbReference>
<dbReference type="RefSeq" id="WP_183651535.1">
    <property type="nucleotide sequence ID" value="NZ_JACHWU010000002.1"/>
</dbReference>
<sequence>MSVVLDGAGVVITGAGRGIGASLARSFAGEGARLVLADTDGPAVEAVARELGAAAVPGDAATEDGVRTLVARARDELGEVDLYCANAGVAEHGGPEATEDAWARSWEVNVMAHVRAARELVPRWLERGNGHLLVTASAAGLLTNLGSAPYSVTKHGAVGFAEWLAATYRHRGIGVQVVCPQGVRTALLDDAGAAGQALLGADAIEPEDVAAAVLDGLRDGRFLILPHPEVAGFYVKRATETDRWLGGMNKLQRRLEDAVGGPTP</sequence>
<comment type="similarity">
    <text evidence="1 3">Belongs to the short-chain dehydrogenases/reductases (SDR) family.</text>
</comment>
<dbReference type="InterPro" id="IPR036291">
    <property type="entry name" value="NAD(P)-bd_dom_sf"/>
</dbReference>
<protein>
    <submittedName>
        <fullName evidence="4">NAD(P)-dependent dehydrogenase (Short-subunit alcohol dehydrogenase family)</fullName>
    </submittedName>
</protein>
<gene>
    <name evidence="4" type="ORF">FHS23_001816</name>
</gene>